<evidence type="ECO:0000256" key="4">
    <source>
        <dbReference type="ARBA" id="ARBA00022815"/>
    </source>
</evidence>
<feature type="compositionally biased region" description="Polar residues" evidence="5">
    <location>
        <begin position="85"/>
        <end position="115"/>
    </location>
</feature>
<dbReference type="InterPro" id="IPR042384">
    <property type="entry name" value="NMU"/>
</dbReference>
<evidence type="ECO:0000313" key="8">
    <source>
        <dbReference type="Proteomes" id="UP001295444"/>
    </source>
</evidence>
<evidence type="ECO:0000259" key="6">
    <source>
        <dbReference type="SMART" id="SM00084"/>
    </source>
</evidence>
<reference evidence="7" key="1">
    <citation type="submission" date="2022-03" db="EMBL/GenBank/DDBJ databases">
        <authorList>
            <person name="Alioto T."/>
            <person name="Alioto T."/>
            <person name="Gomez Garrido J."/>
        </authorList>
    </citation>
    <scope>NUCLEOTIDE SEQUENCE</scope>
</reference>
<keyword evidence="3" id="KW-0964">Secreted</keyword>
<dbReference type="PROSITE" id="PS00967">
    <property type="entry name" value="NMU"/>
    <property type="match status" value="1"/>
</dbReference>
<dbReference type="GO" id="GO:0045987">
    <property type="term" value="P:positive regulation of smooth muscle contraction"/>
    <property type="evidence" value="ECO:0007669"/>
    <property type="project" value="TreeGrafter"/>
</dbReference>
<sequence length="308" mass="33941">MVTTIIATSGWFGISDGRWRVLQKTPMEGADQKLDSEGIEIVVPLLQGVSLPAAILGPPPPVHGTMSVPLIQAHCQPHSAHCQPQRAQGTLPDTQSQTHCQKGNSTQTLTGGSADSAISRTAREGIKVMLSPSTCKRQLALPSGPEGRPQMHRSRRHPPCGLLLIIMLSSWTLTCQGSSLSSDAAREMQMWIEIQNTCTAILSDTQPMVPAIEEFCFMVMGMQQNSQGSEEKDNTKRFLFHYSKSHASGKSDIMSSVVHPLLQLVPRLHDRRMKRFSADEEIQSPGSVLSRGYFLFRPRNGRRSLSFR</sequence>
<comment type="subcellular location">
    <subcellularLocation>
        <location evidence="1">Secreted</location>
    </subcellularLocation>
</comment>
<proteinExistence type="inferred from homology"/>
<dbReference type="InterPro" id="IPR008200">
    <property type="entry name" value="NMU_C"/>
</dbReference>
<evidence type="ECO:0000256" key="1">
    <source>
        <dbReference type="ARBA" id="ARBA00004613"/>
    </source>
</evidence>
<dbReference type="GO" id="GO:0042922">
    <property type="term" value="F:neuromedin U receptor binding"/>
    <property type="evidence" value="ECO:0007669"/>
    <property type="project" value="InterPro"/>
</dbReference>
<dbReference type="GO" id="GO:0043195">
    <property type="term" value="C:terminal bouton"/>
    <property type="evidence" value="ECO:0007669"/>
    <property type="project" value="TreeGrafter"/>
</dbReference>
<organism evidence="7 8">
    <name type="scientific">Pelobates cultripes</name>
    <name type="common">Western spadefoot toad</name>
    <dbReference type="NCBI Taxonomy" id="61616"/>
    <lineage>
        <taxon>Eukaryota</taxon>
        <taxon>Metazoa</taxon>
        <taxon>Chordata</taxon>
        <taxon>Craniata</taxon>
        <taxon>Vertebrata</taxon>
        <taxon>Euteleostomi</taxon>
        <taxon>Amphibia</taxon>
        <taxon>Batrachia</taxon>
        <taxon>Anura</taxon>
        <taxon>Pelobatoidea</taxon>
        <taxon>Pelobatidae</taxon>
        <taxon>Pelobates</taxon>
    </lineage>
</organism>
<keyword evidence="8" id="KW-1185">Reference proteome</keyword>
<evidence type="ECO:0000256" key="3">
    <source>
        <dbReference type="ARBA" id="ARBA00022525"/>
    </source>
</evidence>
<dbReference type="PANTHER" id="PTHR15390">
    <property type="entry name" value="NEUROMEDIN-U"/>
    <property type="match status" value="1"/>
</dbReference>
<dbReference type="Pfam" id="PF02070">
    <property type="entry name" value="NMU"/>
    <property type="match status" value="1"/>
</dbReference>
<dbReference type="GO" id="GO:0005576">
    <property type="term" value="C:extracellular region"/>
    <property type="evidence" value="ECO:0007669"/>
    <property type="project" value="UniProtKB-SubCell"/>
</dbReference>
<evidence type="ECO:0000256" key="5">
    <source>
        <dbReference type="SAM" id="MobiDB-lite"/>
    </source>
</evidence>
<gene>
    <name evidence="7" type="ORF">PECUL_23A018737</name>
</gene>
<evidence type="ECO:0000256" key="2">
    <source>
        <dbReference type="ARBA" id="ARBA00009957"/>
    </source>
</evidence>
<protein>
    <submittedName>
        <fullName evidence="7">Neuromedin-U</fullName>
    </submittedName>
</protein>
<accession>A0AAD1SFS5</accession>
<name>A0AAD1SFS5_PELCU</name>
<dbReference type="AlphaFoldDB" id="A0AAD1SFS5"/>
<feature type="domain" description="Neuromedin U C-terminal" evidence="6">
    <location>
        <begin position="276"/>
        <end position="300"/>
    </location>
</feature>
<dbReference type="GO" id="GO:0050806">
    <property type="term" value="P:positive regulation of synaptic transmission"/>
    <property type="evidence" value="ECO:0007669"/>
    <property type="project" value="TreeGrafter"/>
</dbReference>
<dbReference type="SMART" id="SM00084">
    <property type="entry name" value="NMU"/>
    <property type="match status" value="1"/>
</dbReference>
<dbReference type="Proteomes" id="UP001295444">
    <property type="component" value="Chromosome 06"/>
</dbReference>
<keyword evidence="4" id="KW-0027">Amidation</keyword>
<dbReference type="GO" id="GO:0007218">
    <property type="term" value="P:neuropeptide signaling pathway"/>
    <property type="evidence" value="ECO:0007669"/>
    <property type="project" value="TreeGrafter"/>
</dbReference>
<feature type="region of interest" description="Disordered" evidence="5">
    <location>
        <begin position="82"/>
        <end position="115"/>
    </location>
</feature>
<dbReference type="EMBL" id="OW240917">
    <property type="protein sequence ID" value="CAH2300221.1"/>
    <property type="molecule type" value="Genomic_DNA"/>
</dbReference>
<dbReference type="PANTHER" id="PTHR15390:SF0">
    <property type="entry name" value="NEUROMEDIN-U"/>
    <property type="match status" value="1"/>
</dbReference>
<dbReference type="InterPro" id="IPR018070">
    <property type="entry name" value="Neuromedin-U_amidation-site"/>
</dbReference>
<comment type="similarity">
    <text evidence="2">Belongs to the NmU family.</text>
</comment>
<evidence type="ECO:0000313" key="7">
    <source>
        <dbReference type="EMBL" id="CAH2300221.1"/>
    </source>
</evidence>